<accession>A0A8J2ZB45</accession>
<feature type="domain" description="DNA circulation N-terminal" evidence="1">
    <location>
        <begin position="26"/>
        <end position="110"/>
    </location>
</feature>
<sequence>MSGSLLAASGLLANTPLGALLDGLFPASFRGVAFHMPDVRHEVGRRVVRFFFPGLDATVHEDLGALDGGIAVTGLLLGDDYVRRAEALAEAFRTPGPGTLVHPWLGELQVVLARPAQILFSERELRLARFDALFEPWIERVPARLDTLGGLLAAVDGLRAEARALLRAALAPALLPLAALAAVQDFATATGALWARLAAAGRGSGALRAALAAPLGGLGAIGALALDDGYPDAVAARLFAAPAALSAAAAPPPAPAIGPAAEALAAPPAPRARVAAADAARVLLEAAAALAPAAADQEPAASLALALAAASRTEAAACVADLAFESRQEALAWRARLDAALAATATEAARQAATGRVAAPGALWRAATALRTALAADLNERIGRLPGVATLRLPAGAAAMPAWLAAHHLAGDDPGRVVAVLEDLVRRNRLRLPGAVAGGTRLEYLAPAGRPA</sequence>
<evidence type="ECO:0000259" key="1">
    <source>
        <dbReference type="Pfam" id="PF07157"/>
    </source>
</evidence>
<organism evidence="2 3">
    <name type="scientific">Caldovatus sediminis</name>
    <dbReference type="NCBI Taxonomy" id="2041189"/>
    <lineage>
        <taxon>Bacteria</taxon>
        <taxon>Pseudomonadati</taxon>
        <taxon>Pseudomonadota</taxon>
        <taxon>Alphaproteobacteria</taxon>
        <taxon>Acetobacterales</taxon>
        <taxon>Roseomonadaceae</taxon>
        <taxon>Caldovatus</taxon>
    </lineage>
</organism>
<protein>
    <recommendedName>
        <fullName evidence="1">DNA circulation N-terminal domain-containing protein</fullName>
    </recommendedName>
</protein>
<dbReference type="RefSeq" id="WP_188899737.1">
    <property type="nucleotide sequence ID" value="NZ_BMKS01000004.1"/>
</dbReference>
<name>A0A8J2ZB45_9PROT</name>
<proteinExistence type="predicted"/>
<evidence type="ECO:0000313" key="3">
    <source>
        <dbReference type="Proteomes" id="UP000597507"/>
    </source>
</evidence>
<gene>
    <name evidence="2" type="ORF">GCM10010964_18720</name>
</gene>
<dbReference type="EMBL" id="BMKS01000004">
    <property type="protein sequence ID" value="GGG31037.1"/>
    <property type="molecule type" value="Genomic_DNA"/>
</dbReference>
<dbReference type="InterPro" id="IPR009826">
    <property type="entry name" value="DNA_circ_N"/>
</dbReference>
<comment type="caution">
    <text evidence="2">The sequence shown here is derived from an EMBL/GenBank/DDBJ whole genome shotgun (WGS) entry which is preliminary data.</text>
</comment>
<dbReference type="AlphaFoldDB" id="A0A8J2ZB45"/>
<reference evidence="2 3" key="1">
    <citation type="journal article" date="2014" name="Int. J. Syst. Evol. Microbiol.">
        <title>Complete genome sequence of Corynebacterium casei LMG S-19264T (=DSM 44701T), isolated from a smear-ripened cheese.</title>
        <authorList>
            <consortium name="US DOE Joint Genome Institute (JGI-PGF)"/>
            <person name="Walter F."/>
            <person name="Albersmeier A."/>
            <person name="Kalinowski J."/>
            <person name="Ruckert C."/>
        </authorList>
    </citation>
    <scope>NUCLEOTIDE SEQUENCE [LARGE SCALE GENOMIC DNA]</scope>
    <source>
        <strain evidence="2 3">CGMCC 1.16330</strain>
    </source>
</reference>
<dbReference type="Pfam" id="PF07157">
    <property type="entry name" value="DNA_circ_N"/>
    <property type="match status" value="1"/>
</dbReference>
<evidence type="ECO:0000313" key="2">
    <source>
        <dbReference type="EMBL" id="GGG31037.1"/>
    </source>
</evidence>
<keyword evidence="3" id="KW-1185">Reference proteome</keyword>
<dbReference type="Proteomes" id="UP000597507">
    <property type="component" value="Unassembled WGS sequence"/>
</dbReference>